<dbReference type="SUPFAM" id="SSF81665">
    <property type="entry name" value="Calcium ATPase, transmembrane domain M"/>
    <property type="match status" value="1"/>
</dbReference>
<dbReference type="EMBL" id="MFDT01000036">
    <property type="protein sequence ID" value="OGE64808.1"/>
    <property type="molecule type" value="Genomic_DNA"/>
</dbReference>
<sequence>MQSHKVILYLFSTSFGEVFTIIGATLTVIALQLFAIYTPLMQKILHTTSLNMSEWIIIIIVALSIVVVEEIRKFIYRHTNAK</sequence>
<comment type="caution">
    <text evidence="3">The sequence shown here is derived from an EMBL/GenBank/DDBJ whole genome shotgun (WGS) entry which is preliminary data.</text>
</comment>
<evidence type="ECO:0000313" key="3">
    <source>
        <dbReference type="EMBL" id="OGE64808.1"/>
    </source>
</evidence>
<organism evidence="3 4">
    <name type="scientific">Candidatus Daviesbacteria bacterium RIFCSPLOWO2_02_FULL_36_7</name>
    <dbReference type="NCBI Taxonomy" id="1797792"/>
    <lineage>
        <taxon>Bacteria</taxon>
        <taxon>Candidatus Daviesiibacteriota</taxon>
    </lineage>
</organism>
<proteinExistence type="predicted"/>
<feature type="domain" description="Cation-transporting P-type ATPase C-terminal" evidence="2">
    <location>
        <begin position="19"/>
        <end position="75"/>
    </location>
</feature>
<dbReference type="Proteomes" id="UP000178859">
    <property type="component" value="Unassembled WGS sequence"/>
</dbReference>
<dbReference type="InterPro" id="IPR006068">
    <property type="entry name" value="ATPase_P-typ_cation-transptr_C"/>
</dbReference>
<gene>
    <name evidence="3" type="ORF">A3I48_01140</name>
</gene>
<dbReference type="Gene3D" id="1.20.1110.10">
    <property type="entry name" value="Calcium-transporting ATPase, transmembrane domain"/>
    <property type="match status" value="1"/>
</dbReference>
<keyword evidence="1" id="KW-0472">Membrane</keyword>
<evidence type="ECO:0000313" key="4">
    <source>
        <dbReference type="Proteomes" id="UP000178859"/>
    </source>
</evidence>
<feature type="transmembrane region" description="Helical" evidence="1">
    <location>
        <begin position="55"/>
        <end position="75"/>
    </location>
</feature>
<dbReference type="InterPro" id="IPR023298">
    <property type="entry name" value="ATPase_P-typ_TM_dom_sf"/>
</dbReference>
<dbReference type="AlphaFoldDB" id="A0A1F5MHG2"/>
<name>A0A1F5MHG2_9BACT</name>
<evidence type="ECO:0000256" key="1">
    <source>
        <dbReference type="SAM" id="Phobius"/>
    </source>
</evidence>
<protein>
    <recommendedName>
        <fullName evidence="2">Cation-transporting P-type ATPase C-terminal domain-containing protein</fullName>
    </recommendedName>
</protein>
<keyword evidence="1" id="KW-1133">Transmembrane helix</keyword>
<evidence type="ECO:0000259" key="2">
    <source>
        <dbReference type="Pfam" id="PF00689"/>
    </source>
</evidence>
<keyword evidence="1" id="KW-0812">Transmembrane</keyword>
<reference evidence="3 4" key="1">
    <citation type="journal article" date="2016" name="Nat. Commun.">
        <title>Thousands of microbial genomes shed light on interconnected biogeochemical processes in an aquifer system.</title>
        <authorList>
            <person name="Anantharaman K."/>
            <person name="Brown C.T."/>
            <person name="Hug L.A."/>
            <person name="Sharon I."/>
            <person name="Castelle C.J."/>
            <person name="Probst A.J."/>
            <person name="Thomas B.C."/>
            <person name="Singh A."/>
            <person name="Wilkins M.J."/>
            <person name="Karaoz U."/>
            <person name="Brodie E.L."/>
            <person name="Williams K.H."/>
            <person name="Hubbard S.S."/>
            <person name="Banfield J.F."/>
        </authorList>
    </citation>
    <scope>NUCLEOTIDE SEQUENCE [LARGE SCALE GENOMIC DNA]</scope>
</reference>
<feature type="transmembrane region" description="Helical" evidence="1">
    <location>
        <begin position="7"/>
        <end position="35"/>
    </location>
</feature>
<dbReference type="Pfam" id="PF00689">
    <property type="entry name" value="Cation_ATPase_C"/>
    <property type="match status" value="1"/>
</dbReference>
<accession>A0A1F5MHG2</accession>